<organism evidence="2 3">
    <name type="scientific">Pseudoxanthomonas daejeonensis</name>
    <dbReference type="NCBI Taxonomy" id="266062"/>
    <lineage>
        <taxon>Bacteria</taxon>
        <taxon>Pseudomonadati</taxon>
        <taxon>Pseudomonadota</taxon>
        <taxon>Gammaproteobacteria</taxon>
        <taxon>Lysobacterales</taxon>
        <taxon>Lysobacteraceae</taxon>
        <taxon>Pseudoxanthomonas</taxon>
    </lineage>
</organism>
<proteinExistence type="predicted"/>
<accession>A0ABQ6Z8A6</accession>
<gene>
    <name evidence="2" type="ORF">CSC65_06575</name>
</gene>
<evidence type="ECO:0000313" key="2">
    <source>
        <dbReference type="EMBL" id="KAF1695428.1"/>
    </source>
</evidence>
<comment type="caution">
    <text evidence="2">The sequence shown here is derived from an EMBL/GenBank/DDBJ whole genome shotgun (WGS) entry which is preliminary data.</text>
</comment>
<dbReference type="Proteomes" id="UP000788419">
    <property type="component" value="Unassembled WGS sequence"/>
</dbReference>
<reference evidence="2 3" key="1">
    <citation type="submission" date="2017-10" db="EMBL/GenBank/DDBJ databases">
        <title>Whole genome sequencing of members of genus Pseudoxanthomonas.</title>
        <authorList>
            <person name="Kumar S."/>
            <person name="Bansal K."/>
            <person name="Kaur A."/>
            <person name="Patil P."/>
            <person name="Sharma S."/>
            <person name="Patil P.B."/>
        </authorList>
    </citation>
    <scope>NUCLEOTIDE SEQUENCE [LARGE SCALE GENOMIC DNA]</scope>
    <source>
        <strain evidence="2 3">DSM 17801</strain>
    </source>
</reference>
<name>A0ABQ6Z8A6_9GAMM</name>
<dbReference type="PANTHER" id="PTHR37953">
    <property type="entry name" value="UPF0127 PROTEIN MJ1496"/>
    <property type="match status" value="1"/>
</dbReference>
<dbReference type="EMBL" id="PDWN01000005">
    <property type="protein sequence ID" value="KAF1695428.1"/>
    <property type="molecule type" value="Genomic_DNA"/>
</dbReference>
<keyword evidence="3" id="KW-1185">Reference proteome</keyword>
<dbReference type="PROSITE" id="PS51257">
    <property type="entry name" value="PROKAR_LIPOPROTEIN"/>
    <property type="match status" value="1"/>
</dbReference>
<dbReference type="InterPro" id="IPR003795">
    <property type="entry name" value="DUF192"/>
</dbReference>
<protein>
    <submittedName>
        <fullName evidence="2">ACR family protein</fullName>
    </submittedName>
</protein>
<evidence type="ECO:0000313" key="3">
    <source>
        <dbReference type="Proteomes" id="UP000788419"/>
    </source>
</evidence>
<keyword evidence="1" id="KW-0732">Signal</keyword>
<dbReference type="InterPro" id="IPR038695">
    <property type="entry name" value="Saro_0823-like_sf"/>
</dbReference>
<dbReference type="Pfam" id="PF02643">
    <property type="entry name" value="DUF192"/>
    <property type="match status" value="1"/>
</dbReference>
<dbReference type="Gene3D" id="2.60.120.1140">
    <property type="entry name" value="Protein of unknown function DUF192"/>
    <property type="match status" value="1"/>
</dbReference>
<feature type="signal peptide" evidence="1">
    <location>
        <begin position="1"/>
        <end position="22"/>
    </location>
</feature>
<feature type="chain" id="PRO_5046653530" evidence="1">
    <location>
        <begin position="23"/>
        <end position="152"/>
    </location>
</feature>
<dbReference type="PANTHER" id="PTHR37953:SF1">
    <property type="entry name" value="UPF0127 PROTEIN MJ1496"/>
    <property type="match status" value="1"/>
</dbReference>
<dbReference type="RefSeq" id="WP_162409706.1">
    <property type="nucleotide sequence ID" value="NZ_PDWN01000005.1"/>
</dbReference>
<evidence type="ECO:0000256" key="1">
    <source>
        <dbReference type="SAM" id="SignalP"/>
    </source>
</evidence>
<sequence>MHRLARLTLTPLLLLLSACASAGTPWVELGGERFQVEIADDDAERARGLMFRDEMAADHGMLFIHDRQEPLAYWMKNTRLPLDILYFDSERRLVSQQRDVPPCSAGDRCPPYPSRGPARYVLELNAGQAARLKLEDGAELRLGPGVPAAPGG</sequence>